<organism evidence="11 12">
    <name type="scientific">Natronincola peptidivorans</name>
    <dbReference type="NCBI Taxonomy" id="426128"/>
    <lineage>
        <taxon>Bacteria</taxon>
        <taxon>Bacillati</taxon>
        <taxon>Bacillota</taxon>
        <taxon>Clostridia</taxon>
        <taxon>Peptostreptococcales</taxon>
        <taxon>Natronincolaceae</taxon>
        <taxon>Natronincola</taxon>
    </lineage>
</organism>
<dbReference type="NCBIfam" id="TIGR00658">
    <property type="entry name" value="orni_carb_tr"/>
    <property type="match status" value="1"/>
</dbReference>
<feature type="binding site" evidence="8">
    <location>
        <begin position="317"/>
        <end position="318"/>
    </location>
    <ligand>
        <name>carbamoyl phosphate</name>
        <dbReference type="ChEBI" id="CHEBI:58228"/>
    </ligand>
</feature>
<dbReference type="EMBL" id="FOHU01000003">
    <property type="protein sequence ID" value="SES94779.1"/>
    <property type="molecule type" value="Genomic_DNA"/>
</dbReference>
<comment type="function">
    <text evidence="1">Reversibly catalyzes the transfer of the carbamoyl group from carbamoyl phosphate (CP) to the N(epsilon) atom of ornithine (ORN) to produce L-citrulline.</text>
</comment>
<dbReference type="Pfam" id="PF02729">
    <property type="entry name" value="OTCace_N"/>
    <property type="match status" value="1"/>
</dbReference>
<dbReference type="InterPro" id="IPR006131">
    <property type="entry name" value="Asp_carbamoyltransf_Asp/Orn-bd"/>
</dbReference>
<evidence type="ECO:0000256" key="7">
    <source>
        <dbReference type="ARBA" id="ARBA00048772"/>
    </source>
</evidence>
<dbReference type="PRINTS" id="PR00102">
    <property type="entry name" value="OTCASE"/>
</dbReference>
<dbReference type="InterPro" id="IPR006130">
    <property type="entry name" value="Asp/Orn_carbamoylTrfase"/>
</dbReference>
<protein>
    <recommendedName>
        <fullName evidence="4 8">Ornithine carbamoyltransferase</fullName>
        <shortName evidence="8">OTCase</shortName>
        <ecNumber evidence="4 8">2.1.3.3</ecNumber>
    </recommendedName>
</protein>
<evidence type="ECO:0000256" key="8">
    <source>
        <dbReference type="HAMAP-Rule" id="MF_01109"/>
    </source>
</evidence>
<evidence type="ECO:0000256" key="5">
    <source>
        <dbReference type="ARBA" id="ARBA00022490"/>
    </source>
</evidence>
<dbReference type="InterPro" id="IPR006132">
    <property type="entry name" value="Asp/Orn_carbamoyltranf_P-bd"/>
</dbReference>
<keyword evidence="5 8" id="KW-0963">Cytoplasm</keyword>
<dbReference type="PROSITE" id="PS00097">
    <property type="entry name" value="CARBAMOYLTRANSFERASE"/>
    <property type="match status" value="1"/>
</dbReference>
<dbReference type="GO" id="GO:0004585">
    <property type="term" value="F:ornithine carbamoyltransferase activity"/>
    <property type="evidence" value="ECO:0007669"/>
    <property type="project" value="UniProtKB-UniRule"/>
</dbReference>
<keyword evidence="6 8" id="KW-0808">Transferase</keyword>
<feature type="binding site" evidence="8">
    <location>
        <begin position="101"/>
        <end position="104"/>
    </location>
    <ligand>
        <name>carbamoyl phosphate</name>
        <dbReference type="ChEBI" id="CHEBI:58228"/>
    </ligand>
</feature>
<dbReference type="GO" id="GO:0042450">
    <property type="term" value="P:L-arginine biosynthetic process via ornithine"/>
    <property type="evidence" value="ECO:0007669"/>
    <property type="project" value="UniProtKB-UniRule"/>
</dbReference>
<dbReference type="GO" id="GO:0005737">
    <property type="term" value="C:cytoplasm"/>
    <property type="evidence" value="ECO:0007669"/>
    <property type="project" value="UniProtKB-SubCell"/>
</dbReference>
<sequence>MHVYASKKTKPITEIIAHKHHRNLLIFIVSDGVYKPIYFKEELLMPVNLKGRSLITLKHFTTVEIRYLLDLARDLKAKKRMGMKGSLLEGKNIVLLFEKASTRTRCAFEVAALDEGAHITFLGSNDSQMGKKESLEDTAKVLGRYYDGIEFRGFKQETVELLAEHAGVPVWNGLTDLYHPTQILADLLTITEHVAKPLNKVKFVYVGDARNNMGNSLMIGAAKMGMDFRAVAPKELFPSEELVAEMKEVAKETGGRITLTEDIAEGVKDADVIYTDVWVSMGEEDQFEARIKQLLPYQVNMEMIQKTGNPDVIFMHCLPAFHDLETKVGNEIHEKFGLKEMEVTDEVFRSKHSVVFDEAENRMHTIKAVMVATI</sequence>
<dbReference type="STRING" id="426128.SAMN05660297_00968"/>
<gene>
    <name evidence="11" type="ORF">SAMN05660297_00968</name>
</gene>
<evidence type="ECO:0000256" key="1">
    <source>
        <dbReference type="ARBA" id="ARBA00003822"/>
    </source>
</evidence>
<comment type="catalytic activity">
    <reaction evidence="7 8">
        <text>carbamoyl phosphate + L-ornithine = L-citrulline + phosphate + H(+)</text>
        <dbReference type="Rhea" id="RHEA:19513"/>
        <dbReference type="ChEBI" id="CHEBI:15378"/>
        <dbReference type="ChEBI" id="CHEBI:43474"/>
        <dbReference type="ChEBI" id="CHEBI:46911"/>
        <dbReference type="ChEBI" id="CHEBI:57743"/>
        <dbReference type="ChEBI" id="CHEBI:58228"/>
        <dbReference type="EC" id="2.1.3.3"/>
    </reaction>
</comment>
<dbReference type="InterPro" id="IPR036901">
    <property type="entry name" value="Asp/Orn_carbamoylTrfase_sf"/>
</dbReference>
<evidence type="ECO:0000256" key="3">
    <source>
        <dbReference type="ARBA" id="ARBA00007805"/>
    </source>
</evidence>
<dbReference type="InterPro" id="IPR024904">
    <property type="entry name" value="OTCase_ArgI"/>
</dbReference>
<feature type="binding site" evidence="8">
    <location>
        <begin position="179"/>
        <end position="182"/>
    </location>
    <ligand>
        <name>carbamoyl phosphate</name>
        <dbReference type="ChEBI" id="CHEBI:58228"/>
    </ligand>
</feature>
<accession>A0A1I0AKK5</accession>
<feature type="domain" description="Aspartate/ornithine carbamoyltransferase carbamoyl-P binding" evidence="10">
    <location>
        <begin position="52"/>
        <end position="192"/>
    </location>
</feature>
<dbReference type="AlphaFoldDB" id="A0A1I0AKK5"/>
<evidence type="ECO:0000256" key="6">
    <source>
        <dbReference type="ARBA" id="ARBA00022679"/>
    </source>
</evidence>
<dbReference type="GO" id="GO:0019240">
    <property type="term" value="P:citrulline biosynthetic process"/>
    <property type="evidence" value="ECO:0007669"/>
    <property type="project" value="UniProtKB-ARBA"/>
</dbReference>
<evidence type="ECO:0000313" key="11">
    <source>
        <dbReference type="EMBL" id="SES94779.1"/>
    </source>
</evidence>
<feature type="binding site" evidence="8">
    <location>
        <position position="152"/>
    </location>
    <ligand>
        <name>carbamoyl phosphate</name>
        <dbReference type="ChEBI" id="CHEBI:58228"/>
    </ligand>
</feature>
<reference evidence="11 12" key="1">
    <citation type="submission" date="2016-10" db="EMBL/GenBank/DDBJ databases">
        <authorList>
            <person name="de Groot N.N."/>
        </authorList>
    </citation>
    <scope>NUCLEOTIDE SEQUENCE [LARGE SCALE GENOMIC DNA]</scope>
    <source>
        <strain evidence="11 12">DSM 18979</strain>
    </source>
</reference>
<dbReference type="EC" id="2.1.3.3" evidence="4 8"/>
<dbReference type="NCBIfam" id="NF003286">
    <property type="entry name" value="PRK04284.1"/>
    <property type="match status" value="1"/>
</dbReference>
<dbReference type="Gene3D" id="3.40.50.1370">
    <property type="entry name" value="Aspartate/ornithine carbamoyltransferase"/>
    <property type="match status" value="2"/>
</dbReference>
<dbReference type="Proteomes" id="UP000199568">
    <property type="component" value="Unassembled WGS sequence"/>
</dbReference>
<dbReference type="NCBIfam" id="NF001986">
    <property type="entry name" value="PRK00779.1"/>
    <property type="match status" value="1"/>
</dbReference>
<evidence type="ECO:0000259" key="9">
    <source>
        <dbReference type="Pfam" id="PF00185"/>
    </source>
</evidence>
<comment type="similarity">
    <text evidence="3 8">Belongs to the aspartate/ornithine carbamoyltransferase superfamily. OTCase family.</text>
</comment>
<feature type="binding site" evidence="8">
    <location>
        <position position="212"/>
    </location>
    <ligand>
        <name>L-ornithine</name>
        <dbReference type="ChEBI" id="CHEBI:46911"/>
    </ligand>
</feature>
<feature type="binding site" evidence="8">
    <location>
        <position position="128"/>
    </location>
    <ligand>
        <name>carbamoyl phosphate</name>
        <dbReference type="ChEBI" id="CHEBI:58228"/>
    </ligand>
</feature>
<feature type="binding site" evidence="8">
    <location>
        <begin position="280"/>
        <end position="281"/>
    </location>
    <ligand>
        <name>L-ornithine</name>
        <dbReference type="ChEBI" id="CHEBI:46911"/>
    </ligand>
</feature>
<feature type="binding site" evidence="8">
    <location>
        <position position="276"/>
    </location>
    <ligand>
        <name>L-ornithine</name>
        <dbReference type="ChEBI" id="CHEBI:46911"/>
    </ligand>
</feature>
<dbReference type="FunFam" id="3.40.50.1370:FF:000004">
    <property type="entry name" value="Ornithine carbamoyltransferase"/>
    <property type="match status" value="1"/>
</dbReference>
<dbReference type="PRINTS" id="PR00100">
    <property type="entry name" value="AOTCASE"/>
</dbReference>
<feature type="binding site" evidence="8">
    <location>
        <position position="362"/>
    </location>
    <ligand>
        <name>carbamoyl phosphate</name>
        <dbReference type="ChEBI" id="CHEBI:58228"/>
    </ligand>
</feature>
<dbReference type="InterPro" id="IPR002292">
    <property type="entry name" value="Orn/put_carbamltrans"/>
</dbReference>
<dbReference type="Pfam" id="PF00185">
    <property type="entry name" value="OTCace"/>
    <property type="match status" value="1"/>
</dbReference>
<dbReference type="HAMAP" id="MF_01109">
    <property type="entry name" value="OTCase"/>
    <property type="match status" value="1"/>
</dbReference>
<dbReference type="PANTHER" id="PTHR45753:SF1">
    <property type="entry name" value="ORNITHINE CARBAMOYLTRANSFERASE, CATABOLIC"/>
    <property type="match status" value="1"/>
</dbReference>
<dbReference type="SUPFAM" id="SSF53671">
    <property type="entry name" value="Aspartate/ornithine carbamoyltransferase"/>
    <property type="match status" value="1"/>
</dbReference>
<feature type="domain" description="Aspartate/ornithine carbamoyltransferase Asp/Orn-binding" evidence="9">
    <location>
        <begin position="200"/>
        <end position="372"/>
    </location>
</feature>
<name>A0A1I0AKK5_9FIRM</name>
<evidence type="ECO:0000259" key="10">
    <source>
        <dbReference type="Pfam" id="PF02729"/>
    </source>
</evidence>
<comment type="subcellular location">
    <subcellularLocation>
        <location evidence="2 8">Cytoplasm</location>
    </subcellularLocation>
</comment>
<dbReference type="PANTHER" id="PTHR45753">
    <property type="entry name" value="ORNITHINE CARBAMOYLTRANSFERASE, MITOCHONDRIAL"/>
    <property type="match status" value="1"/>
</dbReference>
<keyword evidence="12" id="KW-1185">Reference proteome</keyword>
<dbReference type="GO" id="GO:0016597">
    <property type="term" value="F:amino acid binding"/>
    <property type="evidence" value="ECO:0007669"/>
    <property type="project" value="InterPro"/>
</dbReference>
<evidence type="ECO:0000256" key="2">
    <source>
        <dbReference type="ARBA" id="ARBA00004496"/>
    </source>
</evidence>
<evidence type="ECO:0000313" key="12">
    <source>
        <dbReference type="Proteomes" id="UP000199568"/>
    </source>
</evidence>
<proteinExistence type="inferred from homology"/>
<evidence type="ECO:0000256" key="4">
    <source>
        <dbReference type="ARBA" id="ARBA00013007"/>
    </source>
</evidence>